<evidence type="ECO:0000256" key="1">
    <source>
        <dbReference type="SAM" id="MobiDB-lite"/>
    </source>
</evidence>
<evidence type="ECO:0000313" key="4">
    <source>
        <dbReference type="Proteomes" id="UP001497453"/>
    </source>
</evidence>
<accession>A0ABP1CY68</accession>
<feature type="transmembrane region" description="Helical" evidence="2">
    <location>
        <begin position="31"/>
        <end position="50"/>
    </location>
</feature>
<dbReference type="Proteomes" id="UP001497453">
    <property type="component" value="Chromosome 2"/>
</dbReference>
<keyword evidence="2" id="KW-0812">Transmembrane</keyword>
<keyword evidence="2" id="KW-1133">Transmembrane helix</keyword>
<name>A0ABP1CY68_9APHY</name>
<keyword evidence="4" id="KW-1185">Reference proteome</keyword>
<keyword evidence="2" id="KW-0472">Membrane</keyword>
<organism evidence="3 4">
    <name type="scientific">Somion occarium</name>
    <dbReference type="NCBI Taxonomy" id="3059160"/>
    <lineage>
        <taxon>Eukaryota</taxon>
        <taxon>Fungi</taxon>
        <taxon>Dikarya</taxon>
        <taxon>Basidiomycota</taxon>
        <taxon>Agaricomycotina</taxon>
        <taxon>Agaricomycetes</taxon>
        <taxon>Polyporales</taxon>
        <taxon>Cerrenaceae</taxon>
        <taxon>Somion</taxon>
    </lineage>
</organism>
<evidence type="ECO:0000256" key="2">
    <source>
        <dbReference type="SAM" id="Phobius"/>
    </source>
</evidence>
<proteinExistence type="predicted"/>
<feature type="region of interest" description="Disordered" evidence="1">
    <location>
        <begin position="126"/>
        <end position="145"/>
    </location>
</feature>
<protein>
    <submittedName>
        <fullName evidence="3">Uncharacterized protein</fullName>
    </submittedName>
</protein>
<feature type="transmembrane region" description="Helical" evidence="2">
    <location>
        <begin position="94"/>
        <end position="114"/>
    </location>
</feature>
<reference evidence="4" key="1">
    <citation type="submission" date="2024-04" db="EMBL/GenBank/DDBJ databases">
        <authorList>
            <person name="Shaw F."/>
            <person name="Minotto A."/>
        </authorList>
    </citation>
    <scope>NUCLEOTIDE SEQUENCE [LARGE SCALE GENOMIC DNA]</scope>
</reference>
<evidence type="ECO:0000313" key="3">
    <source>
        <dbReference type="EMBL" id="CAL1700586.1"/>
    </source>
</evidence>
<sequence length="166" mass="18061">MSMFNERLVRSGMAGTFFPDIERQGICPTQAVYIAAGVALAAHLLTWILPDTLLDVFTTMQSSVAILALASLAVLVVTHHRREANLLTQTQEEMILIAAFGFAWFAILVGIRAFRRLGADPGPAAHTNAAHASGSDVGAKGGSGWRKSYPCDSDSLYCIEEEWTWY</sequence>
<dbReference type="EMBL" id="OZ037945">
    <property type="protein sequence ID" value="CAL1700586.1"/>
    <property type="molecule type" value="Genomic_DNA"/>
</dbReference>
<gene>
    <name evidence="3" type="ORF">GFSPODELE1_LOCUS3207</name>
</gene>
<feature type="transmembrane region" description="Helical" evidence="2">
    <location>
        <begin position="56"/>
        <end position="78"/>
    </location>
</feature>